<reference evidence="2" key="1">
    <citation type="submission" date="2014-11" db="EMBL/GenBank/DDBJ databases">
        <authorList>
            <person name="Amaro Gonzalez C."/>
        </authorList>
    </citation>
    <scope>NUCLEOTIDE SEQUENCE</scope>
</reference>
<keyword evidence="1" id="KW-0472">Membrane</keyword>
<proteinExistence type="predicted"/>
<keyword evidence="1" id="KW-1133">Transmembrane helix</keyword>
<protein>
    <submittedName>
        <fullName evidence="2">Uncharacterized protein</fullName>
    </submittedName>
</protein>
<keyword evidence="1" id="KW-0812">Transmembrane</keyword>
<evidence type="ECO:0000313" key="2">
    <source>
        <dbReference type="EMBL" id="JAH87737.1"/>
    </source>
</evidence>
<dbReference type="EMBL" id="GBXM01020840">
    <property type="protein sequence ID" value="JAH87737.1"/>
    <property type="molecule type" value="Transcribed_RNA"/>
</dbReference>
<feature type="transmembrane region" description="Helical" evidence="1">
    <location>
        <begin position="6"/>
        <end position="22"/>
    </location>
</feature>
<organism evidence="2">
    <name type="scientific">Anguilla anguilla</name>
    <name type="common">European freshwater eel</name>
    <name type="synonym">Muraena anguilla</name>
    <dbReference type="NCBI Taxonomy" id="7936"/>
    <lineage>
        <taxon>Eukaryota</taxon>
        <taxon>Metazoa</taxon>
        <taxon>Chordata</taxon>
        <taxon>Craniata</taxon>
        <taxon>Vertebrata</taxon>
        <taxon>Euteleostomi</taxon>
        <taxon>Actinopterygii</taxon>
        <taxon>Neopterygii</taxon>
        <taxon>Teleostei</taxon>
        <taxon>Anguilliformes</taxon>
        <taxon>Anguillidae</taxon>
        <taxon>Anguilla</taxon>
    </lineage>
</organism>
<dbReference type="AlphaFoldDB" id="A0A0E9WBM8"/>
<accession>A0A0E9WBM8</accession>
<reference evidence="2" key="2">
    <citation type="journal article" date="2015" name="Fish Shellfish Immunol.">
        <title>Early steps in the European eel (Anguilla anguilla)-Vibrio vulnificus interaction in the gills: Role of the RtxA13 toxin.</title>
        <authorList>
            <person name="Callol A."/>
            <person name="Pajuelo D."/>
            <person name="Ebbesson L."/>
            <person name="Teles M."/>
            <person name="MacKenzie S."/>
            <person name="Amaro C."/>
        </authorList>
    </citation>
    <scope>NUCLEOTIDE SEQUENCE</scope>
</reference>
<name>A0A0E9WBM8_ANGAN</name>
<evidence type="ECO:0000256" key="1">
    <source>
        <dbReference type="SAM" id="Phobius"/>
    </source>
</evidence>
<sequence>MNVFSTITAGFAIIIFSLDLVIRMRFYYCYDSDYSSSNSFCEQLWILQESRSRGISGVLWFFPSWSSSSPSVSQHLPAKLCVTASQGKWYIYHTQTMSHQETSSQHQVIMRWQFHIFWGKV</sequence>